<feature type="region of interest" description="Disordered" evidence="1">
    <location>
        <begin position="50"/>
        <end position="70"/>
    </location>
</feature>
<dbReference type="AlphaFoldDB" id="A0AAV9CQR9"/>
<proteinExistence type="predicted"/>
<name>A0AAV9CQR9_ACOCL</name>
<gene>
    <name evidence="2" type="ORF">QJS10_CPB17g00566</name>
</gene>
<accession>A0AAV9CQR9</accession>
<organism evidence="2 3">
    <name type="scientific">Acorus calamus</name>
    <name type="common">Sweet flag</name>
    <dbReference type="NCBI Taxonomy" id="4465"/>
    <lineage>
        <taxon>Eukaryota</taxon>
        <taxon>Viridiplantae</taxon>
        <taxon>Streptophyta</taxon>
        <taxon>Embryophyta</taxon>
        <taxon>Tracheophyta</taxon>
        <taxon>Spermatophyta</taxon>
        <taxon>Magnoliopsida</taxon>
        <taxon>Liliopsida</taxon>
        <taxon>Acoraceae</taxon>
        <taxon>Acorus</taxon>
    </lineage>
</organism>
<reference evidence="2" key="2">
    <citation type="submission" date="2023-06" db="EMBL/GenBank/DDBJ databases">
        <authorList>
            <person name="Ma L."/>
            <person name="Liu K.-W."/>
            <person name="Li Z."/>
            <person name="Hsiao Y.-Y."/>
            <person name="Qi Y."/>
            <person name="Fu T."/>
            <person name="Tang G."/>
            <person name="Zhang D."/>
            <person name="Sun W.-H."/>
            <person name="Liu D.-K."/>
            <person name="Li Y."/>
            <person name="Chen G.-Z."/>
            <person name="Liu X.-D."/>
            <person name="Liao X.-Y."/>
            <person name="Jiang Y.-T."/>
            <person name="Yu X."/>
            <person name="Hao Y."/>
            <person name="Huang J."/>
            <person name="Zhao X.-W."/>
            <person name="Ke S."/>
            <person name="Chen Y.-Y."/>
            <person name="Wu W.-L."/>
            <person name="Hsu J.-L."/>
            <person name="Lin Y.-F."/>
            <person name="Huang M.-D."/>
            <person name="Li C.-Y."/>
            <person name="Huang L."/>
            <person name="Wang Z.-W."/>
            <person name="Zhao X."/>
            <person name="Zhong W.-Y."/>
            <person name="Peng D.-H."/>
            <person name="Ahmad S."/>
            <person name="Lan S."/>
            <person name="Zhang J.-S."/>
            <person name="Tsai W.-C."/>
            <person name="Van De Peer Y."/>
            <person name="Liu Z.-J."/>
        </authorList>
    </citation>
    <scope>NUCLEOTIDE SEQUENCE</scope>
    <source>
        <strain evidence="2">CP</strain>
        <tissue evidence="2">Leaves</tissue>
    </source>
</reference>
<evidence type="ECO:0000256" key="1">
    <source>
        <dbReference type="SAM" id="MobiDB-lite"/>
    </source>
</evidence>
<keyword evidence="3" id="KW-1185">Reference proteome</keyword>
<comment type="caution">
    <text evidence="2">The sequence shown here is derived from an EMBL/GenBank/DDBJ whole genome shotgun (WGS) entry which is preliminary data.</text>
</comment>
<evidence type="ECO:0000313" key="2">
    <source>
        <dbReference type="EMBL" id="KAK1291235.1"/>
    </source>
</evidence>
<dbReference type="EMBL" id="JAUJYO010000017">
    <property type="protein sequence ID" value="KAK1291235.1"/>
    <property type="molecule type" value="Genomic_DNA"/>
</dbReference>
<dbReference type="Proteomes" id="UP001180020">
    <property type="component" value="Unassembled WGS sequence"/>
</dbReference>
<evidence type="ECO:0000313" key="3">
    <source>
        <dbReference type="Proteomes" id="UP001180020"/>
    </source>
</evidence>
<protein>
    <submittedName>
        <fullName evidence="2">Uncharacterized protein</fullName>
    </submittedName>
</protein>
<reference evidence="2" key="1">
    <citation type="journal article" date="2023" name="Nat. Commun.">
        <title>Diploid and tetraploid genomes of Acorus and the evolution of monocots.</title>
        <authorList>
            <person name="Ma L."/>
            <person name="Liu K.W."/>
            <person name="Li Z."/>
            <person name="Hsiao Y.Y."/>
            <person name="Qi Y."/>
            <person name="Fu T."/>
            <person name="Tang G.D."/>
            <person name="Zhang D."/>
            <person name="Sun W.H."/>
            <person name="Liu D.K."/>
            <person name="Li Y."/>
            <person name="Chen G.Z."/>
            <person name="Liu X.D."/>
            <person name="Liao X.Y."/>
            <person name="Jiang Y.T."/>
            <person name="Yu X."/>
            <person name="Hao Y."/>
            <person name="Huang J."/>
            <person name="Zhao X.W."/>
            <person name="Ke S."/>
            <person name="Chen Y.Y."/>
            <person name="Wu W.L."/>
            <person name="Hsu J.L."/>
            <person name="Lin Y.F."/>
            <person name="Huang M.D."/>
            <person name="Li C.Y."/>
            <person name="Huang L."/>
            <person name="Wang Z.W."/>
            <person name="Zhao X."/>
            <person name="Zhong W.Y."/>
            <person name="Peng D.H."/>
            <person name="Ahmad S."/>
            <person name="Lan S."/>
            <person name="Zhang J.S."/>
            <person name="Tsai W.C."/>
            <person name="Van de Peer Y."/>
            <person name="Liu Z.J."/>
        </authorList>
    </citation>
    <scope>NUCLEOTIDE SEQUENCE</scope>
    <source>
        <strain evidence="2">CP</strain>
    </source>
</reference>
<sequence>MRQVMQFFERVVELPHLSPNYMNVDPQELEQYQGFDVPFMSLHSSKIGFLQTSENPPDSITPSAVSPQFK</sequence>